<feature type="transmembrane region" description="Helical" evidence="1">
    <location>
        <begin position="12"/>
        <end position="31"/>
    </location>
</feature>
<feature type="transmembrane region" description="Helical" evidence="1">
    <location>
        <begin position="108"/>
        <end position="127"/>
    </location>
</feature>
<keyword evidence="1" id="KW-1133">Transmembrane helix</keyword>
<organism evidence="2 3">
    <name type="scientific">Tenuifilum thalassicum</name>
    <dbReference type="NCBI Taxonomy" id="2590900"/>
    <lineage>
        <taxon>Bacteria</taxon>
        <taxon>Pseudomonadati</taxon>
        <taxon>Bacteroidota</taxon>
        <taxon>Bacteroidia</taxon>
        <taxon>Bacteroidales</taxon>
        <taxon>Tenuifilaceae</taxon>
        <taxon>Tenuifilum</taxon>
    </lineage>
</organism>
<feature type="transmembrane region" description="Helical" evidence="1">
    <location>
        <begin position="167"/>
        <end position="186"/>
    </location>
</feature>
<feature type="transmembrane region" description="Helical" evidence="1">
    <location>
        <begin position="70"/>
        <end position="96"/>
    </location>
</feature>
<keyword evidence="3" id="KW-1185">Reference proteome</keyword>
<dbReference type="RefSeq" id="WP_173072407.1">
    <property type="nucleotide sequence ID" value="NZ_CP041345.1"/>
</dbReference>
<evidence type="ECO:0000313" key="2">
    <source>
        <dbReference type="EMBL" id="QKG78892.1"/>
    </source>
</evidence>
<protein>
    <recommendedName>
        <fullName evidence="4">Yip1 domain-containing protein</fullName>
    </recommendedName>
</protein>
<keyword evidence="1" id="KW-0812">Transmembrane</keyword>
<evidence type="ECO:0008006" key="4">
    <source>
        <dbReference type="Google" id="ProtNLM"/>
    </source>
</evidence>
<dbReference type="AlphaFoldDB" id="A0A7D3XC93"/>
<dbReference type="KEGG" id="ttz:FHG85_00945"/>
<feature type="transmembrane region" description="Helical" evidence="1">
    <location>
        <begin position="139"/>
        <end position="160"/>
    </location>
</feature>
<name>A0A7D3XC93_9BACT</name>
<accession>A0A7D3XC93</accession>
<proteinExistence type="predicted"/>
<dbReference type="EMBL" id="CP041345">
    <property type="protein sequence ID" value="QKG78892.1"/>
    <property type="molecule type" value="Genomic_DNA"/>
</dbReference>
<keyword evidence="1" id="KW-0472">Membrane</keyword>
<evidence type="ECO:0000313" key="3">
    <source>
        <dbReference type="Proteomes" id="UP000500961"/>
    </source>
</evidence>
<reference evidence="2 3" key="1">
    <citation type="submission" date="2019-07" db="EMBL/GenBank/DDBJ databases">
        <title>Thalassofilum flectens gen. nov., sp. nov., a novel moderate thermophilic anaerobe from a shallow sea hot spring in Kunashir Island (Russia), representing a new family in the order Bacteroidales, and proposal of Thalassofilacea fam. nov.</title>
        <authorList>
            <person name="Kochetkova T.V."/>
            <person name="Podosokorskaya O.A."/>
            <person name="Novikov A."/>
            <person name="Elcheninov A.G."/>
            <person name="Toshchakov S.V."/>
            <person name="Kublanov I.V."/>
        </authorList>
    </citation>
    <scope>NUCLEOTIDE SEQUENCE [LARGE SCALE GENOMIC DNA]</scope>
    <source>
        <strain evidence="2 3">38-H</strain>
    </source>
</reference>
<gene>
    <name evidence="2" type="ORF">FHG85_00945</name>
</gene>
<dbReference type="Proteomes" id="UP000500961">
    <property type="component" value="Chromosome"/>
</dbReference>
<evidence type="ECO:0000256" key="1">
    <source>
        <dbReference type="SAM" id="Phobius"/>
    </source>
</evidence>
<feature type="transmembrane region" description="Helical" evidence="1">
    <location>
        <begin position="198"/>
        <end position="217"/>
    </location>
</feature>
<sequence length="220" mass="25297">MKRFFESLLNERSYLLFLSIITIYWLINYVTNEYVLTDSLMYDSLYGQLPEQYIDRAIAFQRKWAWVSYALFPVILVLKWLFVSAFIATGTVFMNFNIRFKQIFKTTMACEWIFITAGVVNFIVLLFSNVQNLEEMQRFNVISILSIGHFIQGLVGLEWLVAPLQSLNVLQLIFVFALALGVSVVSNEKFGKSITLVAKSYGAALVIWIVLIAYISVSYA</sequence>